<dbReference type="InterPro" id="IPR016047">
    <property type="entry name" value="M23ase_b-sheet_dom"/>
</dbReference>
<keyword evidence="2" id="KW-1185">Reference proteome</keyword>
<dbReference type="EMBL" id="AP017312">
    <property type="protein sequence ID" value="BAU28165.1"/>
    <property type="molecule type" value="Genomic_DNA"/>
</dbReference>
<dbReference type="GO" id="GO:0009253">
    <property type="term" value="P:peptidoglycan catabolic process"/>
    <property type="evidence" value="ECO:0007669"/>
    <property type="project" value="InterPro"/>
</dbReference>
<dbReference type="EC" id="3.4.24.-" evidence="1"/>
<gene>
    <name evidence="1" type="primary">mepM_3</name>
    <name evidence="1" type="ORF">CB4_02339</name>
</gene>
<dbReference type="RefSeq" id="WP_096465941.1">
    <property type="nucleotide sequence ID" value="NZ_AP017312.1"/>
</dbReference>
<dbReference type="KEGG" id="asoc:CB4_02339"/>
<dbReference type="GO" id="GO:0008745">
    <property type="term" value="F:N-acetylmuramoyl-L-alanine amidase activity"/>
    <property type="evidence" value="ECO:0007669"/>
    <property type="project" value="InterPro"/>
</dbReference>
<dbReference type="SUPFAM" id="SSF55846">
    <property type="entry name" value="N-acetylmuramoyl-L-alanine amidase-like"/>
    <property type="match status" value="1"/>
</dbReference>
<dbReference type="Gene3D" id="2.70.70.10">
    <property type="entry name" value="Glucose Permease (Domain IIA)"/>
    <property type="match status" value="1"/>
</dbReference>
<evidence type="ECO:0000313" key="2">
    <source>
        <dbReference type="Proteomes" id="UP000217696"/>
    </source>
</evidence>
<reference evidence="1" key="1">
    <citation type="submission" date="2015-12" db="EMBL/GenBank/DDBJ databases">
        <title>Genome sequence of Aneurinibacillus soli.</title>
        <authorList>
            <person name="Lee J.S."/>
            <person name="Lee K.C."/>
            <person name="Kim K.K."/>
            <person name="Lee B.W."/>
        </authorList>
    </citation>
    <scope>NUCLEOTIDE SEQUENCE [LARGE SCALE GENOMIC DNA]</scope>
    <source>
        <strain evidence="1">CB4</strain>
    </source>
</reference>
<evidence type="ECO:0000313" key="1">
    <source>
        <dbReference type="EMBL" id="BAU28165.1"/>
    </source>
</evidence>
<keyword evidence="1" id="KW-0378">Hydrolase</keyword>
<dbReference type="InterPro" id="IPR036505">
    <property type="entry name" value="Amidase/PGRP_sf"/>
</dbReference>
<name>A0A0U5AWN6_9BACL</name>
<dbReference type="GO" id="GO:0004222">
    <property type="term" value="F:metalloendopeptidase activity"/>
    <property type="evidence" value="ECO:0007669"/>
    <property type="project" value="TreeGrafter"/>
</dbReference>
<organism evidence="1 2">
    <name type="scientific">Aneurinibacillus soli</name>
    <dbReference type="NCBI Taxonomy" id="1500254"/>
    <lineage>
        <taxon>Bacteria</taxon>
        <taxon>Bacillati</taxon>
        <taxon>Bacillota</taxon>
        <taxon>Bacilli</taxon>
        <taxon>Bacillales</taxon>
        <taxon>Paenibacillaceae</taxon>
        <taxon>Aneurinibacillus group</taxon>
        <taxon>Aneurinibacillus</taxon>
    </lineage>
</organism>
<dbReference type="PANTHER" id="PTHR21666:SF270">
    <property type="entry name" value="MUREIN HYDROLASE ACTIVATOR ENVC"/>
    <property type="match status" value="1"/>
</dbReference>
<dbReference type="Pfam" id="PF01510">
    <property type="entry name" value="Amidase_2"/>
    <property type="match status" value="1"/>
</dbReference>
<dbReference type="CDD" id="cd12797">
    <property type="entry name" value="M23_peptidase"/>
    <property type="match status" value="1"/>
</dbReference>
<proteinExistence type="predicted"/>
<dbReference type="AlphaFoldDB" id="A0A0U5AWN6"/>
<dbReference type="Proteomes" id="UP000217696">
    <property type="component" value="Chromosome"/>
</dbReference>
<dbReference type="Pfam" id="PF01551">
    <property type="entry name" value="Peptidase_M23"/>
    <property type="match status" value="1"/>
</dbReference>
<sequence length="1204" mass="134223">MQPISDEFRKLIKNHVKVGPHEMPVCIVEVDRMVFVPGRVEEIQYLVGDPNVKTVQDSSIIGEGETIPTDGIVFPVKGKTLADVGSKFGMRLHPIDHVWKMHTGVDIGAPQGTPILAAWGGTVKKAGWQNGYGNTVIIDHGHGYYTRYGHMCDNCINVKEGTIVKSGQEIGAVGSTGKSTKPHLHFEVLYKGVDPATSYARDPLPYLQKKQTVPAPVQNTGPDVVTQTPITFSLGAMAFSATFDLSKWASMPELKLPGKEDFYFKGLNPKVTGIPVIYFEFDPAKMLEEGLSTAVGRPLILNLDLEKRALLDVSFLTNFVSDSGDSFSIMVNGVTKAVLKKFKPGATVDRLSDILLEAGKTEIQFVVYWHGPSHPQDKVLKRFGFKSINVRYVNEIVGQSQSQSESDDPTLIARSLANVFNPTRREKISLPVGDFVPAETIRLDNVKEVEIDDKFEMEAAEARIIMSNPKGFYSSTYDTGLFPELRYETPFSYTANGVHMGLLSENTPIRIHMGYGRHTIRVFTGLIDKVDSNSEEETITITCRNMYKRLIEKVVTEDLEYGYSASDASVANVAAALNDGTDVDNLSRLKKIIYYAQKWAKHYGVDPIVILAVAQKETELGTTGAGREVGGDYICGYGVPSKTKKLPQFAGIEAQCKAVAERMKKVCGTGEVTREYIRKLWISYENGDPTWTPDVWSIYQKMKGDAQFTEAVFKADSAPVPSGNTSNLSVNIKQNLLRMNPKSRSGKKLKGVKGIVLHYTAGPGQSAEQIRNYFNNISDRYASANYVVDDSTIVQCIPDDEEAYHCGAEHYQPGVTDALGNHPNETTLGIEMCVDSNNQITAATYQNAVNLTAYLCKKYGLTAGQLWRHHDITGKDCPAPWVDDPSKWEKFKKDVAAKLDGQGVTTVSAQEAAGLSSYWLKSAILQDLIRVGGLVGWRKQYEDRIYPDSIIEETYYIDVKPEKRMVVKANPAENGEYTFSEIPLTTIKTIDGWKNGLYQLPTTFSAFKYKVNECIREITKDTNYRTWCDRYGTFRAEPVEYDSPVVERFTDMENLCAVSSSIDYSRARSHVIVVDGTGKARHYIDPEILLELKGELRSAVLEVSWAKTDEQKDEDARRVFWDMKRMCRTLQVSIPAHPHLDVLDCIHISDVRTCTRGDFTIKGIHTTFKEGAEFTQTLDLTWMETNEMITKNNARLIASEAKQA</sequence>
<dbReference type="SUPFAM" id="SSF51261">
    <property type="entry name" value="Duplicated hybrid motif"/>
    <property type="match status" value="1"/>
</dbReference>
<dbReference type="OrthoDB" id="9798935at2"/>
<dbReference type="InterPro" id="IPR050570">
    <property type="entry name" value="Cell_wall_metabolism_enzyme"/>
</dbReference>
<dbReference type="InterPro" id="IPR011055">
    <property type="entry name" value="Dup_hybrid_motif"/>
</dbReference>
<dbReference type="CDD" id="cd06583">
    <property type="entry name" value="PGRP"/>
    <property type="match status" value="1"/>
</dbReference>
<accession>A0A0U5AWN6</accession>
<dbReference type="Gene3D" id="3.40.80.10">
    <property type="entry name" value="Peptidoglycan recognition protein-like"/>
    <property type="match status" value="1"/>
</dbReference>
<dbReference type="InterPro" id="IPR002502">
    <property type="entry name" value="Amidase_domain"/>
</dbReference>
<dbReference type="SMART" id="SM00644">
    <property type="entry name" value="Ami_2"/>
    <property type="match status" value="1"/>
</dbReference>
<dbReference type="PANTHER" id="PTHR21666">
    <property type="entry name" value="PEPTIDASE-RELATED"/>
    <property type="match status" value="1"/>
</dbReference>
<protein>
    <submittedName>
        <fullName evidence="1">Murein DD-endopeptidase MepM</fullName>
        <ecNumber evidence="1">3.4.24.-</ecNumber>
    </submittedName>
</protein>